<organism evidence="1 2">
    <name type="scientific">Deinococcus hopiensis KR-140</name>
    <dbReference type="NCBI Taxonomy" id="695939"/>
    <lineage>
        <taxon>Bacteria</taxon>
        <taxon>Thermotogati</taxon>
        <taxon>Deinococcota</taxon>
        <taxon>Deinococci</taxon>
        <taxon>Deinococcales</taxon>
        <taxon>Deinococcaceae</taxon>
        <taxon>Deinococcus</taxon>
    </lineage>
</organism>
<reference evidence="1 2" key="1">
    <citation type="submission" date="2017-04" db="EMBL/GenBank/DDBJ databases">
        <authorList>
            <person name="Afonso C.L."/>
            <person name="Miller P.J."/>
            <person name="Scott M.A."/>
            <person name="Spackman E."/>
            <person name="Goraichik I."/>
            <person name="Dimitrov K.M."/>
            <person name="Suarez D.L."/>
            <person name="Swayne D.E."/>
        </authorList>
    </citation>
    <scope>NUCLEOTIDE SEQUENCE [LARGE SCALE GENOMIC DNA]</scope>
    <source>
        <strain evidence="1 2">KR-140</strain>
    </source>
</reference>
<dbReference type="AlphaFoldDB" id="A0A1W1US78"/>
<evidence type="ECO:0000313" key="2">
    <source>
        <dbReference type="Proteomes" id="UP000192582"/>
    </source>
</evidence>
<accession>A0A1W1US78</accession>
<keyword evidence="2" id="KW-1185">Reference proteome</keyword>
<dbReference type="Proteomes" id="UP000192582">
    <property type="component" value="Unassembled WGS sequence"/>
</dbReference>
<gene>
    <name evidence="1" type="ORF">SAMN00790413_04942</name>
</gene>
<name>A0A1W1US78_9DEIO</name>
<proteinExistence type="predicted"/>
<sequence>MSPDRTFTVESVRAATFLADPEQRRFIEPFLGRECTVQRAAVELRVTPNSVLYRVRRMVSLGLVEVVREEARAGRAVRIYRSVADRFFVPYRCTAATDLLEILLSERLAFEEVLQRAMLRVMREMQGEHNWGMLLYRKENGVHAYDAIQPEEPWSARSAEEPAVLDHALTVGPLTRCRAKALQLDLLNVLARHTREAGEDVETKETARYLVRLALAPLPSLEER</sequence>
<dbReference type="RefSeq" id="WP_084046627.1">
    <property type="nucleotide sequence ID" value="NZ_FWWU01000007.1"/>
</dbReference>
<dbReference type="Gene3D" id="1.10.10.10">
    <property type="entry name" value="Winged helix-like DNA-binding domain superfamily/Winged helix DNA-binding domain"/>
    <property type="match status" value="1"/>
</dbReference>
<protein>
    <submittedName>
        <fullName evidence="1">Helix-turn-helix domain-containing protein</fullName>
    </submittedName>
</protein>
<dbReference type="SUPFAM" id="SSF46785">
    <property type="entry name" value="Winged helix' DNA-binding domain"/>
    <property type="match status" value="1"/>
</dbReference>
<dbReference type="EMBL" id="FWWU01000007">
    <property type="protein sequence ID" value="SMB83947.1"/>
    <property type="molecule type" value="Genomic_DNA"/>
</dbReference>
<dbReference type="InterPro" id="IPR036390">
    <property type="entry name" value="WH_DNA-bd_sf"/>
</dbReference>
<evidence type="ECO:0000313" key="1">
    <source>
        <dbReference type="EMBL" id="SMB83947.1"/>
    </source>
</evidence>
<dbReference type="OrthoDB" id="62925at2"/>
<dbReference type="InterPro" id="IPR036388">
    <property type="entry name" value="WH-like_DNA-bd_sf"/>
</dbReference>